<accession>A0ABN3FE24</accession>
<keyword evidence="3" id="KW-1185">Reference proteome</keyword>
<reference evidence="2 3" key="1">
    <citation type="journal article" date="2019" name="Int. J. Syst. Evol. Microbiol.">
        <title>The Global Catalogue of Microorganisms (GCM) 10K type strain sequencing project: providing services to taxonomists for standard genome sequencing and annotation.</title>
        <authorList>
            <consortium name="The Broad Institute Genomics Platform"/>
            <consortium name="The Broad Institute Genome Sequencing Center for Infectious Disease"/>
            <person name="Wu L."/>
            <person name="Ma J."/>
        </authorList>
    </citation>
    <scope>NUCLEOTIDE SEQUENCE [LARGE SCALE GENOMIC DNA]</scope>
    <source>
        <strain evidence="2 3">JCM 3272</strain>
    </source>
</reference>
<evidence type="ECO:0000313" key="3">
    <source>
        <dbReference type="Proteomes" id="UP001501444"/>
    </source>
</evidence>
<evidence type="ECO:0000256" key="1">
    <source>
        <dbReference type="SAM" id="MobiDB-lite"/>
    </source>
</evidence>
<gene>
    <name evidence="2" type="ORF">GCM10010170_004650</name>
</gene>
<organism evidence="2 3">
    <name type="scientific">Dactylosporangium salmoneum</name>
    <dbReference type="NCBI Taxonomy" id="53361"/>
    <lineage>
        <taxon>Bacteria</taxon>
        <taxon>Bacillati</taxon>
        <taxon>Actinomycetota</taxon>
        <taxon>Actinomycetes</taxon>
        <taxon>Micromonosporales</taxon>
        <taxon>Micromonosporaceae</taxon>
        <taxon>Dactylosporangium</taxon>
    </lineage>
</organism>
<dbReference type="EMBL" id="BAAARV010000004">
    <property type="protein sequence ID" value="GAA2328235.1"/>
    <property type="molecule type" value="Genomic_DNA"/>
</dbReference>
<evidence type="ECO:0000313" key="2">
    <source>
        <dbReference type="EMBL" id="GAA2328235.1"/>
    </source>
</evidence>
<sequence>MGRVWAGRQPRSTAAQAAEKAPSSPTAAVSRPGIVAAGATRHDSPLLKPTLNAADPPGQNPLPMGL</sequence>
<name>A0ABN3FE24_9ACTN</name>
<dbReference type="Proteomes" id="UP001501444">
    <property type="component" value="Unassembled WGS sequence"/>
</dbReference>
<comment type="caution">
    <text evidence="2">The sequence shown here is derived from an EMBL/GenBank/DDBJ whole genome shotgun (WGS) entry which is preliminary data.</text>
</comment>
<protein>
    <submittedName>
        <fullName evidence="2">Uncharacterized protein</fullName>
    </submittedName>
</protein>
<proteinExistence type="predicted"/>
<feature type="region of interest" description="Disordered" evidence="1">
    <location>
        <begin position="1"/>
        <end position="66"/>
    </location>
</feature>